<feature type="binding site" evidence="7">
    <location>
        <position position="110"/>
    </location>
    <ligand>
        <name>Mg(2+)</name>
        <dbReference type="ChEBI" id="CHEBI:18420"/>
        <label>1</label>
        <note>catalytic</note>
    </ligand>
</feature>
<keyword evidence="10" id="KW-1185">Reference proteome</keyword>
<dbReference type="Gene3D" id="3.30.540.10">
    <property type="entry name" value="Fructose-1,6-Bisphosphatase, subunit A, domain 1"/>
    <property type="match status" value="1"/>
</dbReference>
<dbReference type="InterPro" id="IPR020550">
    <property type="entry name" value="Inositol_monophosphatase_CS"/>
</dbReference>
<dbReference type="PROSITE" id="PS00630">
    <property type="entry name" value="IMP_2"/>
    <property type="match status" value="1"/>
</dbReference>
<comment type="catalytic activity">
    <reaction evidence="8">
        <text>a myo-inositol phosphate + H2O = myo-inositol + phosphate</text>
        <dbReference type="Rhea" id="RHEA:24056"/>
        <dbReference type="ChEBI" id="CHEBI:15377"/>
        <dbReference type="ChEBI" id="CHEBI:17268"/>
        <dbReference type="ChEBI" id="CHEBI:43474"/>
        <dbReference type="ChEBI" id="CHEBI:84139"/>
        <dbReference type="EC" id="3.1.3.25"/>
    </reaction>
</comment>
<evidence type="ECO:0000313" key="9">
    <source>
        <dbReference type="EMBL" id="KAK9868535.1"/>
    </source>
</evidence>
<dbReference type="Gene3D" id="3.40.190.80">
    <property type="match status" value="1"/>
</dbReference>
<evidence type="ECO:0000256" key="7">
    <source>
        <dbReference type="PIRSR" id="PIRSR600760-2"/>
    </source>
</evidence>
<feature type="binding site" evidence="7">
    <location>
        <position position="245"/>
    </location>
    <ligand>
        <name>Mg(2+)</name>
        <dbReference type="ChEBI" id="CHEBI:18420"/>
        <label>1</label>
        <note>catalytic</note>
    </ligand>
</feature>
<comment type="pathway">
    <text evidence="2 8">Polyol metabolism; myo-inositol biosynthesis; myo-inositol from D-glucose 6-phosphate: step 2/2.</text>
</comment>
<keyword evidence="4 7" id="KW-0479">Metal-binding</keyword>
<dbReference type="CDD" id="cd01639">
    <property type="entry name" value="IMPase"/>
    <property type="match status" value="1"/>
</dbReference>
<dbReference type="PRINTS" id="PR00377">
    <property type="entry name" value="IMPHPHTASES"/>
</dbReference>
<evidence type="ECO:0000256" key="3">
    <source>
        <dbReference type="ARBA" id="ARBA00009759"/>
    </source>
</evidence>
<evidence type="ECO:0000256" key="1">
    <source>
        <dbReference type="ARBA" id="ARBA00001946"/>
    </source>
</evidence>
<comment type="similarity">
    <text evidence="3 8">Belongs to the inositol monophosphatase superfamily.</text>
</comment>
<feature type="binding site" evidence="7">
    <location>
        <position position="113"/>
    </location>
    <ligand>
        <name>Mg(2+)</name>
        <dbReference type="ChEBI" id="CHEBI:18420"/>
        <label>1</label>
        <note>catalytic</note>
    </ligand>
</feature>
<feature type="binding site" evidence="7">
    <location>
        <position position="93"/>
    </location>
    <ligand>
        <name>Mg(2+)</name>
        <dbReference type="ChEBI" id="CHEBI:18420"/>
        <label>2</label>
    </ligand>
</feature>
<reference evidence="9 10" key="1">
    <citation type="journal article" date="2024" name="Nat. Commun.">
        <title>Phylogenomics reveals the evolutionary origins of lichenization in chlorophyte algae.</title>
        <authorList>
            <person name="Puginier C."/>
            <person name="Libourel C."/>
            <person name="Otte J."/>
            <person name="Skaloud P."/>
            <person name="Haon M."/>
            <person name="Grisel S."/>
            <person name="Petersen M."/>
            <person name="Berrin J.G."/>
            <person name="Delaux P.M."/>
            <person name="Dal Grande F."/>
            <person name="Keller J."/>
        </authorList>
    </citation>
    <scope>NUCLEOTIDE SEQUENCE [LARGE SCALE GENOMIC DNA]</scope>
    <source>
        <strain evidence="9 10">SAG 2523</strain>
    </source>
</reference>
<dbReference type="GO" id="GO:0046854">
    <property type="term" value="P:phosphatidylinositol phosphate biosynthetic process"/>
    <property type="evidence" value="ECO:0007669"/>
    <property type="project" value="InterPro"/>
</dbReference>
<dbReference type="GO" id="GO:0008934">
    <property type="term" value="F:inositol monophosphate 1-phosphatase activity"/>
    <property type="evidence" value="ECO:0007669"/>
    <property type="project" value="InterPro"/>
</dbReference>
<dbReference type="EC" id="3.1.3.25" evidence="8"/>
<accession>A0AAW1TK23</accession>
<evidence type="ECO:0000256" key="2">
    <source>
        <dbReference type="ARBA" id="ARBA00005152"/>
    </source>
</evidence>
<evidence type="ECO:0000256" key="6">
    <source>
        <dbReference type="ARBA" id="ARBA00022842"/>
    </source>
</evidence>
<evidence type="ECO:0000256" key="4">
    <source>
        <dbReference type="ARBA" id="ARBA00022723"/>
    </source>
</evidence>
<feature type="binding site" evidence="7">
    <location>
        <position position="112"/>
    </location>
    <ligand>
        <name>Mg(2+)</name>
        <dbReference type="ChEBI" id="CHEBI:18420"/>
        <label>1</label>
        <note>catalytic</note>
    </ligand>
</feature>
<dbReference type="AlphaFoldDB" id="A0AAW1TK23"/>
<comment type="caution">
    <text evidence="9">The sequence shown here is derived from an EMBL/GenBank/DDBJ whole genome shotgun (WGS) entry which is preliminary data.</text>
</comment>
<dbReference type="PANTHER" id="PTHR20854:SF17">
    <property type="entry name" value="PHOSPHATASE IMPL1, CHLOROPLASTIC"/>
    <property type="match status" value="1"/>
</dbReference>
<dbReference type="Proteomes" id="UP001485043">
    <property type="component" value="Unassembled WGS sequence"/>
</dbReference>
<name>A0AAW1TK23_9CHLO</name>
<dbReference type="GO" id="GO:0046872">
    <property type="term" value="F:metal ion binding"/>
    <property type="evidence" value="ECO:0007669"/>
    <property type="project" value="UniProtKB-KW"/>
</dbReference>
<dbReference type="InterPro" id="IPR000760">
    <property type="entry name" value="Inositol_monophosphatase-like"/>
</dbReference>
<dbReference type="EMBL" id="JALJOV010000024">
    <property type="protein sequence ID" value="KAK9868535.1"/>
    <property type="molecule type" value="Genomic_DNA"/>
</dbReference>
<dbReference type="PANTHER" id="PTHR20854">
    <property type="entry name" value="INOSITOL MONOPHOSPHATASE"/>
    <property type="match status" value="1"/>
</dbReference>
<protein>
    <recommendedName>
        <fullName evidence="8">Inositol-1-monophosphatase</fullName>
        <ecNumber evidence="8">3.1.3.25</ecNumber>
    </recommendedName>
</protein>
<dbReference type="GO" id="GO:0006020">
    <property type="term" value="P:inositol metabolic process"/>
    <property type="evidence" value="ECO:0007669"/>
    <property type="project" value="TreeGrafter"/>
</dbReference>
<keyword evidence="6 7" id="KW-0460">Magnesium</keyword>
<comment type="cofactor">
    <cofactor evidence="1 7 8">
        <name>Mg(2+)</name>
        <dbReference type="ChEBI" id="CHEBI:18420"/>
    </cofactor>
</comment>
<sequence length="322" mass="34913">MFSSLRFFSQQVASQRQVRANAEAGSVNYKDLMDIAEEACRRGEQVIREAADKPREITHKGAADLVTDTDQKSEKVVLGFISEKFPDHGVLGEEGGIAGNAGSDYLWICDPIDGTTNFTHSYPPFAVSVGVLEKGVPVAGAVVEFAGSQGNWHTRMYTAYKGGGTYLDGRKVSVSSEDSVQQSLLITGFDQVEHGEPWAKNMDLFKHFTDKSRGVRRSGAAAVDLAHVACGIADAYWEMRIKAWDVAAGTLLVTEAGGTITSMDGSEHSVFSRSHLASNGKLHKPMQPIMQEAIEELVQKGNDFGPWFIPDGLSFKVTPPAI</sequence>
<keyword evidence="5 8" id="KW-0378">Hydrolase</keyword>
<evidence type="ECO:0000256" key="5">
    <source>
        <dbReference type="ARBA" id="ARBA00022801"/>
    </source>
</evidence>
<proteinExistence type="inferred from homology"/>
<dbReference type="Pfam" id="PF00459">
    <property type="entry name" value="Inositol_P"/>
    <property type="match status" value="1"/>
</dbReference>
<dbReference type="InterPro" id="IPR033942">
    <property type="entry name" value="IMPase"/>
</dbReference>
<organism evidence="9 10">
    <name type="scientific">Apatococcus fuscideae</name>
    <dbReference type="NCBI Taxonomy" id="2026836"/>
    <lineage>
        <taxon>Eukaryota</taxon>
        <taxon>Viridiplantae</taxon>
        <taxon>Chlorophyta</taxon>
        <taxon>core chlorophytes</taxon>
        <taxon>Trebouxiophyceae</taxon>
        <taxon>Chlorellales</taxon>
        <taxon>Chlorellaceae</taxon>
        <taxon>Apatococcus</taxon>
    </lineage>
</organism>
<evidence type="ECO:0000313" key="10">
    <source>
        <dbReference type="Proteomes" id="UP001485043"/>
    </source>
</evidence>
<dbReference type="SUPFAM" id="SSF56655">
    <property type="entry name" value="Carbohydrate phosphatase"/>
    <property type="match status" value="1"/>
</dbReference>
<dbReference type="FunFam" id="3.40.190.80:FF:000002">
    <property type="entry name" value="Inositol-1-monophosphatase"/>
    <property type="match status" value="1"/>
</dbReference>
<gene>
    <name evidence="9" type="ORF">WJX84_011543</name>
</gene>
<evidence type="ECO:0000256" key="8">
    <source>
        <dbReference type="RuleBase" id="RU364068"/>
    </source>
</evidence>
<dbReference type="GO" id="GO:0007165">
    <property type="term" value="P:signal transduction"/>
    <property type="evidence" value="ECO:0007669"/>
    <property type="project" value="TreeGrafter"/>
</dbReference>
<dbReference type="FunFam" id="3.30.540.10:FF:000003">
    <property type="entry name" value="Inositol-1-monophosphatase"/>
    <property type="match status" value="1"/>
</dbReference>